<evidence type="ECO:0000256" key="1">
    <source>
        <dbReference type="ARBA" id="ARBA00009075"/>
    </source>
</evidence>
<sequence>MENVIFKRAALSAAVVAALVTPSMALAAQDMMSPTYGKSYEAFTDDAKLTGGLFYFQRDRVRVDSGVVPAENTGKYRSNLSHATAQAALNFTSGYAWDVVGLDLGGFTAYDLAIDESNPVNAENEFSFWGRAWGTSNTESENGASLTNAALKLKLIEGVTAKAGYTQLYVPGQIGVNWSYQPGTYRGGQIEGNLGGLYLTYAIADEYKAPWFKETQGFYKSKAWSGPWGNTFDKENEIDYIHAVAARYTFETGTAITGSFGQSADYMDSYHAKLAHKFDVLGGLSTSYQFYGSETETYKNASGSPVETYDGLAWQQALTAAWSYAQYGFRLEGLWTKAEGAEGNYLPRLTRGYGNSQGANEIWWDSRSDWNANNEKALFFGVTRSLDDLVGAPGWSVGVSGAYGWDMEKGDGTKVAEGDTEWAANFDVSYTVQDGKLKGTLFKLHYTDYNNDLPSTWKGWTDYPNVFTSERDVKFHIIMPLTIM</sequence>
<comment type="similarity">
    <text evidence="1">Belongs to the outer membrane porin (Opr) (TC 1.B.25) family.</text>
</comment>
<evidence type="ECO:0000256" key="4">
    <source>
        <dbReference type="SAM" id="SignalP"/>
    </source>
</evidence>
<proteinExistence type="inferred from homology"/>
<evidence type="ECO:0000256" key="2">
    <source>
        <dbReference type="ARBA" id="ARBA00022448"/>
    </source>
</evidence>
<evidence type="ECO:0000256" key="3">
    <source>
        <dbReference type="ARBA" id="ARBA00022729"/>
    </source>
</evidence>
<dbReference type="PANTHER" id="PTHR34596:SF2">
    <property type="entry name" value="CHITOPORIN"/>
    <property type="match status" value="1"/>
</dbReference>
<dbReference type="RefSeq" id="WP_042034971.1">
    <property type="nucleotide sequence ID" value="NZ_CAWMAJ010000025.1"/>
</dbReference>
<dbReference type="EMBL" id="JAGRZL010000035">
    <property type="protein sequence ID" value="MBR7629802.1"/>
    <property type="molecule type" value="Genomic_DNA"/>
</dbReference>
<reference evidence="5 6" key="1">
    <citation type="submission" date="2021-04" db="EMBL/GenBank/DDBJ databases">
        <title>Draft Genome of Aeromonas popoffii ID682, isolated from a natural water source in Idaho.</title>
        <authorList>
            <person name="Testerman T."/>
            <person name="Graf J."/>
        </authorList>
    </citation>
    <scope>NUCLEOTIDE SEQUENCE [LARGE SCALE GENOMIC DNA]</scope>
    <source>
        <strain evidence="5 6">ID682</strain>
    </source>
</reference>
<organism evidence="5 6">
    <name type="scientific">Aeromonas popoffii</name>
    <dbReference type="NCBI Taxonomy" id="70856"/>
    <lineage>
        <taxon>Bacteria</taxon>
        <taxon>Pseudomonadati</taxon>
        <taxon>Pseudomonadota</taxon>
        <taxon>Gammaproteobacteria</taxon>
        <taxon>Aeromonadales</taxon>
        <taxon>Aeromonadaceae</taxon>
        <taxon>Aeromonas</taxon>
    </lineage>
</organism>
<dbReference type="Proteomes" id="UP000675653">
    <property type="component" value="Unassembled WGS sequence"/>
</dbReference>
<protein>
    <submittedName>
        <fullName evidence="5">OprD family outer membrane porin</fullName>
    </submittedName>
</protein>
<comment type="caution">
    <text evidence="5">The sequence shown here is derived from an EMBL/GenBank/DDBJ whole genome shotgun (WGS) entry which is preliminary data.</text>
</comment>
<feature type="chain" id="PRO_5046032147" evidence="4">
    <location>
        <begin position="28"/>
        <end position="484"/>
    </location>
</feature>
<dbReference type="Gene3D" id="2.40.160.10">
    <property type="entry name" value="Porin"/>
    <property type="match status" value="1"/>
</dbReference>
<dbReference type="InterPro" id="IPR005318">
    <property type="entry name" value="OM_porin_bac"/>
</dbReference>
<dbReference type="PANTHER" id="PTHR34596">
    <property type="entry name" value="CHITOPORIN"/>
    <property type="match status" value="1"/>
</dbReference>
<accession>A0ABS5GSL2</accession>
<keyword evidence="3 4" id="KW-0732">Signal</keyword>
<keyword evidence="2" id="KW-0813">Transport</keyword>
<keyword evidence="6" id="KW-1185">Reference proteome</keyword>
<evidence type="ECO:0000313" key="5">
    <source>
        <dbReference type="EMBL" id="MBR7629802.1"/>
    </source>
</evidence>
<feature type="signal peptide" evidence="4">
    <location>
        <begin position="1"/>
        <end position="27"/>
    </location>
</feature>
<evidence type="ECO:0000313" key="6">
    <source>
        <dbReference type="Proteomes" id="UP000675653"/>
    </source>
</evidence>
<dbReference type="InterPro" id="IPR023614">
    <property type="entry name" value="Porin_dom_sf"/>
</dbReference>
<dbReference type="Pfam" id="PF03573">
    <property type="entry name" value="OprD"/>
    <property type="match status" value="1"/>
</dbReference>
<gene>
    <name evidence="5" type="ORF">KAT72_12390</name>
</gene>
<name>A0ABS5GSL2_9GAMM</name>